<keyword evidence="1" id="KW-0863">Zinc-finger</keyword>
<evidence type="ECO:0000256" key="2">
    <source>
        <dbReference type="SAM" id="MobiDB-lite"/>
    </source>
</evidence>
<dbReference type="InterPro" id="IPR001841">
    <property type="entry name" value="Znf_RING"/>
</dbReference>
<dbReference type="STRING" id="158607.A0A2P5HKT0"/>
<evidence type="ECO:0000256" key="1">
    <source>
        <dbReference type="PROSITE-ProRule" id="PRU00175"/>
    </source>
</evidence>
<dbReference type="SUPFAM" id="SSF57850">
    <property type="entry name" value="RING/U-box"/>
    <property type="match status" value="1"/>
</dbReference>
<evidence type="ECO:0000259" key="3">
    <source>
        <dbReference type="PROSITE" id="PS50089"/>
    </source>
</evidence>
<dbReference type="AlphaFoldDB" id="A0A2P5HKT0"/>
<comment type="caution">
    <text evidence="4">The sequence shown here is derived from an EMBL/GenBank/DDBJ whole genome shotgun (WGS) entry which is preliminary data.</text>
</comment>
<dbReference type="OrthoDB" id="8062037at2759"/>
<evidence type="ECO:0000313" key="4">
    <source>
        <dbReference type="EMBL" id="POS70864.1"/>
    </source>
</evidence>
<evidence type="ECO:0000313" key="5">
    <source>
        <dbReference type="Proteomes" id="UP000094444"/>
    </source>
</evidence>
<dbReference type="Proteomes" id="UP000094444">
    <property type="component" value="Unassembled WGS sequence"/>
</dbReference>
<dbReference type="Gene3D" id="3.30.40.10">
    <property type="entry name" value="Zinc/RING finger domain, C3HC4 (zinc finger)"/>
    <property type="match status" value="1"/>
</dbReference>
<protein>
    <recommendedName>
        <fullName evidence="3">RING-type domain-containing protein</fullName>
    </recommendedName>
</protein>
<sequence length="290" mass="32330">MSFAQGFSPLPVQSRKRKHAEISTLNDDKPPKRRRCVVAEEETNLWTTVKRYLKNPAGHPVPLVSCPVCMHPIAIRGIPTQEPDPWNLADGSQKVGVVLPCAHMLCSNCFNGHSAAQAELNLDGDKNCPICRASLLFVGCLHPIPPQRLPVATSEDYSMVPLTISELHPDEHRFAEDCWDCTSQSCEEYIDVSMRFIAGNLYGVEYRLGEGPPQWEDLVERHQVMLWGYLDSLRAMPNWRNGNVPTGLLGVTFAEDEDVPVHILQGFALVMGAADHVIFIAYIKSNFIIA</sequence>
<proteinExistence type="predicted"/>
<feature type="domain" description="RING-type" evidence="3">
    <location>
        <begin position="66"/>
        <end position="132"/>
    </location>
</feature>
<dbReference type="GO" id="GO:0008270">
    <property type="term" value="F:zinc ion binding"/>
    <property type="evidence" value="ECO:0007669"/>
    <property type="project" value="UniProtKB-KW"/>
</dbReference>
<reference evidence="4" key="1">
    <citation type="submission" date="2017-09" db="EMBL/GenBank/DDBJ databases">
        <title>Polyketide synthases of a Diaporthe helianthi virulent isolate.</title>
        <authorList>
            <person name="Baroncelli R."/>
        </authorList>
    </citation>
    <scope>NUCLEOTIDE SEQUENCE [LARGE SCALE GENOMIC DNA]</scope>
    <source>
        <strain evidence="4">7/96</strain>
    </source>
</reference>
<gene>
    <name evidence="4" type="ORF">DHEL01_v210742</name>
</gene>
<dbReference type="InParanoid" id="A0A2P5HKT0"/>
<feature type="region of interest" description="Disordered" evidence="2">
    <location>
        <begin position="1"/>
        <end position="33"/>
    </location>
</feature>
<dbReference type="InterPro" id="IPR013083">
    <property type="entry name" value="Znf_RING/FYVE/PHD"/>
</dbReference>
<organism evidence="4 5">
    <name type="scientific">Diaporthe helianthi</name>
    <dbReference type="NCBI Taxonomy" id="158607"/>
    <lineage>
        <taxon>Eukaryota</taxon>
        <taxon>Fungi</taxon>
        <taxon>Dikarya</taxon>
        <taxon>Ascomycota</taxon>
        <taxon>Pezizomycotina</taxon>
        <taxon>Sordariomycetes</taxon>
        <taxon>Sordariomycetidae</taxon>
        <taxon>Diaporthales</taxon>
        <taxon>Diaporthaceae</taxon>
        <taxon>Diaporthe</taxon>
    </lineage>
</organism>
<dbReference type="PROSITE" id="PS50089">
    <property type="entry name" value="ZF_RING_2"/>
    <property type="match status" value="1"/>
</dbReference>
<keyword evidence="1" id="KW-0862">Zinc</keyword>
<keyword evidence="5" id="KW-1185">Reference proteome</keyword>
<name>A0A2P5HKT0_DIAHE</name>
<keyword evidence="1" id="KW-0479">Metal-binding</keyword>
<accession>A0A2P5HKT0</accession>
<dbReference type="EMBL" id="MAVT02001458">
    <property type="protein sequence ID" value="POS70864.1"/>
    <property type="molecule type" value="Genomic_DNA"/>
</dbReference>
<dbReference type="SMART" id="SM00184">
    <property type="entry name" value="RING"/>
    <property type="match status" value="1"/>
</dbReference>